<accession>A0A7J7K6Q9</accession>
<dbReference type="Proteomes" id="UP000593567">
    <property type="component" value="Unassembled WGS sequence"/>
</dbReference>
<protein>
    <submittedName>
        <fullName evidence="1">Uncharacterized protein</fullName>
    </submittedName>
</protein>
<name>A0A7J7K6Q9_BUGNE</name>
<evidence type="ECO:0000313" key="1">
    <source>
        <dbReference type="EMBL" id="KAF6034310.1"/>
    </source>
</evidence>
<evidence type="ECO:0000313" key="2">
    <source>
        <dbReference type="Proteomes" id="UP000593567"/>
    </source>
</evidence>
<gene>
    <name evidence="1" type="ORF">EB796_007373</name>
</gene>
<proteinExistence type="predicted"/>
<comment type="caution">
    <text evidence="1">The sequence shown here is derived from an EMBL/GenBank/DDBJ whole genome shotgun (WGS) entry which is preliminary data.</text>
</comment>
<sequence>MEVADDELRVNGRDSAHKVTVLITTAGWTNIGDNPYENVNKLKNLGTLIVIVLVFDRSDSIVAPVILSFASERQHALDRPDQPLSTQTRYAFELEAKRGNLRRLYRHFLLARTSSVFCILVAIATQKKEYKPLQVPANFCSACADGEACVCDTNLFNTYHCEKDTYGPLITKSCPADMSAYVEPGEPYTRVSWLTPQAVDFSTSMQSEILAQHDDAASGLYLYEVRVKDTRLCLFVYCLFYIFCNEVDNTNAWL</sequence>
<reference evidence="1" key="1">
    <citation type="submission" date="2020-06" db="EMBL/GenBank/DDBJ databases">
        <title>Draft genome of Bugula neritina, a colonial animal packing powerful symbionts and potential medicines.</title>
        <authorList>
            <person name="Rayko M."/>
        </authorList>
    </citation>
    <scope>NUCLEOTIDE SEQUENCE [LARGE SCALE GENOMIC DNA]</scope>
    <source>
        <strain evidence="1">Kwan_BN1</strain>
    </source>
</reference>
<organism evidence="1 2">
    <name type="scientific">Bugula neritina</name>
    <name type="common">Brown bryozoan</name>
    <name type="synonym">Sertularia neritina</name>
    <dbReference type="NCBI Taxonomy" id="10212"/>
    <lineage>
        <taxon>Eukaryota</taxon>
        <taxon>Metazoa</taxon>
        <taxon>Spiralia</taxon>
        <taxon>Lophotrochozoa</taxon>
        <taxon>Bryozoa</taxon>
        <taxon>Gymnolaemata</taxon>
        <taxon>Cheilostomatida</taxon>
        <taxon>Flustrina</taxon>
        <taxon>Buguloidea</taxon>
        <taxon>Bugulidae</taxon>
        <taxon>Bugula</taxon>
    </lineage>
</organism>
<dbReference type="EMBL" id="VXIV02001103">
    <property type="protein sequence ID" value="KAF6034310.1"/>
    <property type="molecule type" value="Genomic_DNA"/>
</dbReference>
<dbReference type="AlphaFoldDB" id="A0A7J7K6Q9"/>
<keyword evidence="2" id="KW-1185">Reference proteome</keyword>